<evidence type="ECO:0000313" key="1">
    <source>
        <dbReference type="EMBL" id="GMR34750.1"/>
    </source>
</evidence>
<sequence length="276" mass="31210">MNLEEDRMYRVMKGRREKEELREIFPECSSVVKRMQWGEDEEPPIVKKARWVSKEKSSIALHCGSLDVNQKSNDIGRLSGEIPHSLFVPTPSDGQETNSLCPATDPFNIVDSNNTKNHLEIGITTDPRSWDSIPVPPLERICHHLYNSKDGTDLANLAKVIRLLSAAISTVELGAFCMSSSYISLCEQLLRSSTIDSLQIMYVDLNDTTAPFILSIASQAKKIEIEIILIWNSQHLSDPASFITQLYSMHSLSSVFLRHLSLPFFGLPHSFWENYL</sequence>
<keyword evidence="2" id="KW-1185">Reference proteome</keyword>
<reference evidence="2" key="1">
    <citation type="submission" date="2022-10" db="EMBL/GenBank/DDBJ databases">
        <title>Genome assembly of Pristionchus species.</title>
        <authorList>
            <person name="Yoshida K."/>
            <person name="Sommer R.J."/>
        </authorList>
    </citation>
    <scope>NUCLEOTIDE SEQUENCE [LARGE SCALE GENOMIC DNA]</scope>
    <source>
        <strain evidence="2">RS5460</strain>
    </source>
</reference>
<proteinExistence type="predicted"/>
<dbReference type="Proteomes" id="UP001328107">
    <property type="component" value="Unassembled WGS sequence"/>
</dbReference>
<dbReference type="EMBL" id="BTRK01000002">
    <property type="protein sequence ID" value="GMR34750.1"/>
    <property type="molecule type" value="Genomic_DNA"/>
</dbReference>
<name>A0AAN4ZBM6_9BILA</name>
<accession>A0AAN4ZBM6</accession>
<gene>
    <name evidence="1" type="ORF">PMAYCL1PPCAC_04945</name>
</gene>
<organism evidence="1 2">
    <name type="scientific">Pristionchus mayeri</name>
    <dbReference type="NCBI Taxonomy" id="1317129"/>
    <lineage>
        <taxon>Eukaryota</taxon>
        <taxon>Metazoa</taxon>
        <taxon>Ecdysozoa</taxon>
        <taxon>Nematoda</taxon>
        <taxon>Chromadorea</taxon>
        <taxon>Rhabditida</taxon>
        <taxon>Rhabditina</taxon>
        <taxon>Diplogasteromorpha</taxon>
        <taxon>Diplogasteroidea</taxon>
        <taxon>Neodiplogasteridae</taxon>
        <taxon>Pristionchus</taxon>
    </lineage>
</organism>
<evidence type="ECO:0000313" key="2">
    <source>
        <dbReference type="Proteomes" id="UP001328107"/>
    </source>
</evidence>
<protein>
    <submittedName>
        <fullName evidence="1">Uncharacterized protein</fullName>
    </submittedName>
</protein>
<feature type="non-terminal residue" evidence="1">
    <location>
        <position position="276"/>
    </location>
</feature>
<comment type="caution">
    <text evidence="1">The sequence shown here is derived from an EMBL/GenBank/DDBJ whole genome shotgun (WGS) entry which is preliminary data.</text>
</comment>
<dbReference type="AlphaFoldDB" id="A0AAN4ZBM6"/>